<protein>
    <submittedName>
        <fullName evidence="6">Related to vegetatible incompatibility protein HET-E-1</fullName>
    </submittedName>
</protein>
<dbReference type="InterPro" id="IPR007111">
    <property type="entry name" value="NACHT_NTPase"/>
</dbReference>
<accession>A0AAE8M483</accession>
<evidence type="ECO:0000256" key="1">
    <source>
        <dbReference type="ARBA" id="ARBA00022574"/>
    </source>
</evidence>
<dbReference type="Gene3D" id="2.130.10.10">
    <property type="entry name" value="YVTN repeat-like/Quinoprotein amine dehydrogenase"/>
    <property type="match status" value="3"/>
</dbReference>
<proteinExistence type="predicted"/>
<dbReference type="SUPFAM" id="SSF52540">
    <property type="entry name" value="P-loop containing nucleoside triphosphate hydrolases"/>
    <property type="match status" value="1"/>
</dbReference>
<dbReference type="PROSITE" id="PS50837">
    <property type="entry name" value="NACHT"/>
    <property type="match status" value="1"/>
</dbReference>
<evidence type="ECO:0000313" key="6">
    <source>
        <dbReference type="EMBL" id="SPJ73867.1"/>
    </source>
</evidence>
<evidence type="ECO:0000259" key="5">
    <source>
        <dbReference type="PROSITE" id="PS50837"/>
    </source>
</evidence>
<dbReference type="PANTHER" id="PTHR10039:SF17">
    <property type="entry name" value="FUNGAL STAND N-TERMINAL GOODBYE DOMAIN-CONTAINING PROTEIN-RELATED"/>
    <property type="match status" value="1"/>
</dbReference>
<organism evidence="6 7">
    <name type="scientific">Fusarium torulosum</name>
    <dbReference type="NCBI Taxonomy" id="33205"/>
    <lineage>
        <taxon>Eukaryota</taxon>
        <taxon>Fungi</taxon>
        <taxon>Dikarya</taxon>
        <taxon>Ascomycota</taxon>
        <taxon>Pezizomycotina</taxon>
        <taxon>Sordariomycetes</taxon>
        <taxon>Hypocreomycetidae</taxon>
        <taxon>Hypocreales</taxon>
        <taxon>Nectriaceae</taxon>
        <taxon>Fusarium</taxon>
    </lineage>
</organism>
<dbReference type="PROSITE" id="PS00678">
    <property type="entry name" value="WD_REPEATS_1"/>
    <property type="match status" value="1"/>
</dbReference>
<keyword evidence="7" id="KW-1185">Reference proteome</keyword>
<dbReference type="SUPFAM" id="SSF82171">
    <property type="entry name" value="DPP6 N-terminal domain-like"/>
    <property type="match status" value="1"/>
</dbReference>
<evidence type="ECO:0000256" key="3">
    <source>
        <dbReference type="PROSITE-ProRule" id="PRU00221"/>
    </source>
</evidence>
<reference evidence="6" key="1">
    <citation type="submission" date="2018-03" db="EMBL/GenBank/DDBJ databases">
        <authorList>
            <person name="Guldener U."/>
        </authorList>
    </citation>
    <scope>NUCLEOTIDE SEQUENCE</scope>
</reference>
<keyword evidence="2" id="KW-0677">Repeat</keyword>
<dbReference type="Pfam" id="PF00400">
    <property type="entry name" value="WD40"/>
    <property type="match status" value="2"/>
</dbReference>
<feature type="region of interest" description="Disordered" evidence="4">
    <location>
        <begin position="16"/>
        <end position="51"/>
    </location>
</feature>
<dbReference type="Proteomes" id="UP001187734">
    <property type="component" value="Unassembled WGS sequence"/>
</dbReference>
<evidence type="ECO:0000256" key="2">
    <source>
        <dbReference type="ARBA" id="ARBA00022737"/>
    </source>
</evidence>
<dbReference type="SMART" id="SM00320">
    <property type="entry name" value="WD40"/>
    <property type="match status" value="5"/>
</dbReference>
<name>A0AAE8M483_9HYPO</name>
<feature type="domain" description="NACHT" evidence="5">
    <location>
        <begin position="374"/>
        <end position="592"/>
    </location>
</feature>
<evidence type="ECO:0000256" key="4">
    <source>
        <dbReference type="SAM" id="MobiDB-lite"/>
    </source>
</evidence>
<dbReference type="InterPro" id="IPR001680">
    <property type="entry name" value="WD40_rpt"/>
</dbReference>
<dbReference type="InterPro" id="IPR054471">
    <property type="entry name" value="GPIID_WHD"/>
</dbReference>
<dbReference type="EMBL" id="ONZP01000107">
    <property type="protein sequence ID" value="SPJ73867.1"/>
    <property type="molecule type" value="Genomic_DNA"/>
</dbReference>
<dbReference type="Pfam" id="PF24883">
    <property type="entry name" value="NPHP3_N"/>
    <property type="match status" value="1"/>
</dbReference>
<dbReference type="InterPro" id="IPR056884">
    <property type="entry name" value="NPHP3-like_N"/>
</dbReference>
<comment type="caution">
    <text evidence="6">The sequence shown here is derived from an EMBL/GenBank/DDBJ whole genome shotgun (WGS) entry which is preliminary data.</text>
</comment>
<sequence length="1546" mass="175785">MERFVPKVKKYVSRLKNDKSTPSVPADPAVVVQQSARQGSPAPLDPTSPPQKIWNKAYDELKQPENEQAIVEAYEKILTTYLSPTIETTQDNNGAQNLIDGDPAKRWKQMEQLVQKGLEKTAKDTNRKEKANHWITITQPLRDAVSTGVKAAPDAAIPWAGICCALQILSSPLTEPKKNRDGMTYVLSRMEWYWELWRLVLDENLSSSPTRPLQAELEKQVTTLYQKLLLYQMKSVITYHRSRFAVFLRDLPKLDDWATLVTEIKDAENSVMRDCEQHSTVEIRTNLRGILSSADEQAKHLADIFHQNETQYAWVREERHKEQDNNCLRDLHKTDPRHDKRSIISAKGGLVYDSYRWVTENQQYKQWYDDRSNRLLWIKGDPGKGKTMLLCGIIDELEKSIPNAVFYFFCQASDPSLRSAAYVLRGLIWSLVRTRPSLISHVRQQYDQAGADIFVNHNAWQALSEMLTAILNDDTAADCVFVIDALDECTDGQEKLIDLISRLANTCKARWVISSRNWHTIEAQLNSVTADARLQLELNATAIAEAVHYFINHKVKELALGKRLNDDIRVKLYEYLVANADDTFLWVALVCQELAKLDVAPRHILQVARSFPSGLTKLYERMIVIMNQSRDKKFCEAVLALSAVAIRPLTLSEIATLDGRLEDVSEDLEAITDIVRSCGSFLTIREDTVHIVHQSARDYLIKASEIFPSGIAQQHYEIFVGSLNTMHKKLHRNMYQLESTVLIDEIMSPKNQPLNGMQYACIYWVKHFDAWYSTERHNPDLSNSAYRLLLTFFTTKCLYWFEAMSLLHHVTDTIKAIESGPQELKDLIEDADRWTLAHRSIMDSAPMQLYDSALLFSPQQSKIRQNFDTEAPISIETLCPSFQEWDTCLLTIAGVSSYFPSLEVSPDRTNFAIKREDDVTISILDALTGDHLRSFRADAGEAVLSMSYHPDGRHMASLSRDCQIMIWDIDKQECLQRFEPSKSGRNRSPFGDSIYRVRFSMDGRLLAFSSGSKTIELWDVWERVCLHTFYDGDLHHDDEMEWFDWGLDQLNIPLLLVVKHIDVWHSVQIDVWHSGTGQQLSNSAEIGSKFRAAAVGPDGRRLAVATDEGISIVRWDTNITTQKIIDRDSIDRVQDITWAADGKSLAIAVDFPSAAGSGIVLWDLEKQTELVHSSGYSSHISTLRYGKNNVLATIDYLDHTLKIWSVEFNSDLPVSVKEVTSSLPLTLEQGPNENLAVFKESRDFEFLDLVTGNAQQSIPYSNSGFVDFQFGPENYFAVLSERGIIEIWDLASGDRTNKFQIYDNGCDDDDEYDWPAAMALGTAGRIISIGRQLRIWNLVTGTSLDIPHSFEAAEHRYCACSSDGRLAYNWSDSEVAVWGCDWMKERQHLIEVGLIDGLSINANGLLMILKYGHNTVQIWNCEDGSMIQNYVIPREIMLVGWDLRYQSGLNTEFGIIDLEVEEEEDCRSASSEAGAELPWCPRSLRLAWTEESAWLMKGSRRILWIPRGSLGQRLFSVRTDLETGMSTVAMVHSGHVMILRISAENL</sequence>
<dbReference type="PROSITE" id="PS50082">
    <property type="entry name" value="WD_REPEATS_2"/>
    <property type="match status" value="1"/>
</dbReference>
<dbReference type="Pfam" id="PF17100">
    <property type="entry name" value="NACHT_N"/>
    <property type="match status" value="1"/>
</dbReference>
<dbReference type="PANTHER" id="PTHR10039">
    <property type="entry name" value="AMELOGENIN"/>
    <property type="match status" value="1"/>
</dbReference>
<dbReference type="InterPro" id="IPR027417">
    <property type="entry name" value="P-loop_NTPase"/>
</dbReference>
<feature type="repeat" description="WD" evidence="3">
    <location>
        <begin position="943"/>
        <end position="977"/>
    </location>
</feature>
<dbReference type="InterPro" id="IPR031359">
    <property type="entry name" value="NACHT_N"/>
</dbReference>
<dbReference type="Gene3D" id="3.40.50.300">
    <property type="entry name" value="P-loop containing nucleotide triphosphate hydrolases"/>
    <property type="match status" value="1"/>
</dbReference>
<keyword evidence="1 3" id="KW-0853">WD repeat</keyword>
<evidence type="ECO:0000313" key="7">
    <source>
        <dbReference type="Proteomes" id="UP001187734"/>
    </source>
</evidence>
<gene>
    <name evidence="6" type="ORF">FTOL_03597</name>
</gene>
<dbReference type="InterPro" id="IPR015943">
    <property type="entry name" value="WD40/YVTN_repeat-like_dom_sf"/>
</dbReference>
<dbReference type="InterPro" id="IPR019775">
    <property type="entry name" value="WD40_repeat_CS"/>
</dbReference>
<dbReference type="Pfam" id="PF22939">
    <property type="entry name" value="WHD_GPIID"/>
    <property type="match status" value="1"/>
</dbReference>